<protein>
    <recommendedName>
        <fullName evidence="4">Cytochrome P450</fullName>
    </recommendedName>
</protein>
<accession>A0A0V0J4M7</accession>
<sequence length="567" mass="64171">MDPYEVPYQGFFYDSQSSDIVAKVIFNIFIFVSIVFSISWVLSRRRSSSSPIFDEHFPDVSMLLKGRGVRLLAGYRTGVSDEVLYVHTGSQYICMVKKWYLMEQVRQNTTHLRIFTRAPENVRRDWRGLAFMDPFTSGYSEFRTLFDLSLLNFPIFAHLDGARFGLQYFDNSMEIPQSIQLDALKFSQLALHILFATVLLRTEHGKPIDHVSEEIGKVILNLDGLLHSLLQIHVDGRRWSDLEPDASATDILKTADALFNPLILLEIERATAAKMEEQSGHEEEIDGWSFVPSPQSAWITTSLLSHLLSYKSLLEEEEGTDFSFLTLRHISHSLLELLLFGKHTLAVCLHTCLSVMAERPDWQARLRKEVAAHIVGCQYGEGSTDTQITDECFEVEAACLPWAKALCMETLRFTVAGWPFNALFEATRDGQVSNHNYNAGDLILLNEPLVFHDPVVWFGAADRPAAEVYDSVSSRKRPFNPFNFEDLHSPATAYLVSNLLLNSGICHPPRAFIYRLLLVTLVELFGRGWKLEVGGLLPRPGNTKDSTCRFHALGCSLHPLTLLPPRS</sequence>
<proteinExistence type="inferred from homology"/>
<dbReference type="InterPro" id="IPR001128">
    <property type="entry name" value="Cyt_P450"/>
</dbReference>
<dbReference type="AlphaFoldDB" id="A0A0V0J4M7"/>
<evidence type="ECO:0000313" key="3">
    <source>
        <dbReference type="EMBL" id="JAP60269.1"/>
    </source>
</evidence>
<evidence type="ECO:0000256" key="2">
    <source>
        <dbReference type="SAM" id="Phobius"/>
    </source>
</evidence>
<gene>
    <name evidence="3" type="ORF">TR124432</name>
</gene>
<keyword evidence="2" id="KW-0472">Membrane</keyword>
<evidence type="ECO:0000256" key="1">
    <source>
        <dbReference type="ARBA" id="ARBA00010617"/>
    </source>
</evidence>
<reference evidence="3" key="1">
    <citation type="submission" date="2016-01" db="EMBL/GenBank/DDBJ databases">
        <title>Reference transcriptome for the parasite Schistocephalus solidus: insights into the molecular evolution of parasitism.</title>
        <authorList>
            <person name="Hebert F.O."/>
            <person name="Grambauer S."/>
            <person name="Barber I."/>
            <person name="Landry C.R."/>
            <person name="Aubin-Horth N."/>
        </authorList>
    </citation>
    <scope>NUCLEOTIDE SEQUENCE</scope>
</reference>
<dbReference type="EMBL" id="GEEE01002956">
    <property type="protein sequence ID" value="JAP60269.1"/>
    <property type="molecule type" value="Transcribed_RNA"/>
</dbReference>
<name>A0A0V0J4M7_SCHSO</name>
<dbReference type="Gene3D" id="1.10.630.10">
    <property type="entry name" value="Cytochrome P450"/>
    <property type="match status" value="1"/>
</dbReference>
<comment type="similarity">
    <text evidence="1">Belongs to the cytochrome P450 family.</text>
</comment>
<dbReference type="InterPro" id="IPR036396">
    <property type="entry name" value="Cyt_P450_sf"/>
</dbReference>
<dbReference type="Pfam" id="PF00067">
    <property type="entry name" value="p450"/>
    <property type="match status" value="1"/>
</dbReference>
<dbReference type="GO" id="GO:0016705">
    <property type="term" value="F:oxidoreductase activity, acting on paired donors, with incorporation or reduction of molecular oxygen"/>
    <property type="evidence" value="ECO:0007669"/>
    <property type="project" value="InterPro"/>
</dbReference>
<dbReference type="SUPFAM" id="SSF48264">
    <property type="entry name" value="Cytochrome P450"/>
    <property type="match status" value="1"/>
</dbReference>
<dbReference type="GO" id="GO:0004497">
    <property type="term" value="F:monooxygenase activity"/>
    <property type="evidence" value="ECO:0007669"/>
    <property type="project" value="InterPro"/>
</dbReference>
<feature type="transmembrane region" description="Helical" evidence="2">
    <location>
        <begin position="20"/>
        <end position="42"/>
    </location>
</feature>
<organism evidence="3">
    <name type="scientific">Schistocephalus solidus</name>
    <name type="common">Tapeworm</name>
    <dbReference type="NCBI Taxonomy" id="70667"/>
    <lineage>
        <taxon>Eukaryota</taxon>
        <taxon>Metazoa</taxon>
        <taxon>Spiralia</taxon>
        <taxon>Lophotrochozoa</taxon>
        <taxon>Platyhelminthes</taxon>
        <taxon>Cestoda</taxon>
        <taxon>Eucestoda</taxon>
        <taxon>Diphyllobothriidea</taxon>
        <taxon>Diphyllobothriidae</taxon>
        <taxon>Schistocephalus</taxon>
    </lineage>
</organism>
<evidence type="ECO:0008006" key="4">
    <source>
        <dbReference type="Google" id="ProtNLM"/>
    </source>
</evidence>
<keyword evidence="2" id="KW-1133">Transmembrane helix</keyword>
<dbReference type="GO" id="GO:0005506">
    <property type="term" value="F:iron ion binding"/>
    <property type="evidence" value="ECO:0007669"/>
    <property type="project" value="InterPro"/>
</dbReference>
<keyword evidence="2" id="KW-0812">Transmembrane</keyword>
<dbReference type="GO" id="GO:0020037">
    <property type="term" value="F:heme binding"/>
    <property type="evidence" value="ECO:0007669"/>
    <property type="project" value="InterPro"/>
</dbReference>